<evidence type="ECO:0000313" key="1">
    <source>
        <dbReference type="EMBL" id="MBM6920973.1"/>
    </source>
</evidence>
<reference evidence="1" key="2">
    <citation type="journal article" date="2021" name="Sci. Rep.">
        <title>The distribution of antibiotic resistance genes in chicken gut microbiota commensals.</title>
        <authorList>
            <person name="Juricova H."/>
            <person name="Matiasovicova J."/>
            <person name="Kubasova T."/>
            <person name="Cejkova D."/>
            <person name="Rychlik I."/>
        </authorList>
    </citation>
    <scope>NUCLEOTIDE SEQUENCE</scope>
    <source>
        <strain evidence="1">An559</strain>
    </source>
</reference>
<dbReference type="Gene3D" id="3.60.21.10">
    <property type="match status" value="1"/>
</dbReference>
<dbReference type="Proteomes" id="UP000774750">
    <property type="component" value="Unassembled WGS sequence"/>
</dbReference>
<accession>A0A938X6V6</accession>
<dbReference type="EMBL" id="JACJKY010000009">
    <property type="protein sequence ID" value="MBM6920973.1"/>
    <property type="molecule type" value="Genomic_DNA"/>
</dbReference>
<comment type="caution">
    <text evidence="1">The sequence shown here is derived from an EMBL/GenBank/DDBJ whole genome shotgun (WGS) entry which is preliminary data.</text>
</comment>
<organism evidence="1 2">
    <name type="scientific">Merdimmobilis hominis</name>
    <dbReference type="NCBI Taxonomy" id="2897707"/>
    <lineage>
        <taxon>Bacteria</taxon>
        <taxon>Bacillati</taxon>
        <taxon>Bacillota</taxon>
        <taxon>Clostridia</taxon>
        <taxon>Eubacteriales</taxon>
        <taxon>Oscillospiraceae</taxon>
        <taxon>Merdimmobilis</taxon>
    </lineage>
</organism>
<keyword evidence="2" id="KW-1185">Reference proteome</keyword>
<evidence type="ECO:0000313" key="2">
    <source>
        <dbReference type="Proteomes" id="UP000774750"/>
    </source>
</evidence>
<sequence>MIYITGDMHGDFSRFHDVKKAHIKKGDTLIICGDFGFLWEGSKKEEATLKKIGKLPYQVLFVDGSHENHKLLLSYPETDFAGDRARNLSGSLYLLRRGGIYTIEEKTIFAFGGGVSTDENASRNNEDYLLPSAEEIERASHLLAEHGDKVDFIVTHDAPVRLQRSVDLEDADHLDHLHTFLEEVSKTITFKQWYCGKYHLNRKIPPRYHMLFTDVVKVE</sequence>
<proteinExistence type="predicted"/>
<dbReference type="AlphaFoldDB" id="A0A938X6V6"/>
<name>A0A938X6V6_9FIRM</name>
<reference evidence="1" key="1">
    <citation type="submission" date="2020-08" db="EMBL/GenBank/DDBJ databases">
        <authorList>
            <person name="Cejkova D."/>
            <person name="Kubasova T."/>
            <person name="Jahodarova E."/>
            <person name="Rychlik I."/>
        </authorList>
    </citation>
    <scope>NUCLEOTIDE SEQUENCE</scope>
    <source>
        <strain evidence="1">An559</strain>
    </source>
</reference>
<dbReference type="SUPFAM" id="SSF56300">
    <property type="entry name" value="Metallo-dependent phosphatases"/>
    <property type="match status" value="1"/>
</dbReference>
<protein>
    <submittedName>
        <fullName evidence="1">Metallophosphoesterase</fullName>
    </submittedName>
</protein>
<gene>
    <name evidence="1" type="ORF">H6A12_07390</name>
</gene>
<dbReference type="InterPro" id="IPR029052">
    <property type="entry name" value="Metallo-depent_PP-like"/>
</dbReference>